<organism evidence="2 3">
    <name type="scientific">Henosepilachna vigintioctopunctata</name>
    <dbReference type="NCBI Taxonomy" id="420089"/>
    <lineage>
        <taxon>Eukaryota</taxon>
        <taxon>Metazoa</taxon>
        <taxon>Ecdysozoa</taxon>
        <taxon>Arthropoda</taxon>
        <taxon>Hexapoda</taxon>
        <taxon>Insecta</taxon>
        <taxon>Pterygota</taxon>
        <taxon>Neoptera</taxon>
        <taxon>Endopterygota</taxon>
        <taxon>Coleoptera</taxon>
        <taxon>Polyphaga</taxon>
        <taxon>Cucujiformia</taxon>
        <taxon>Coccinelloidea</taxon>
        <taxon>Coccinellidae</taxon>
        <taxon>Epilachninae</taxon>
        <taxon>Epilachnini</taxon>
        <taxon>Henosepilachna</taxon>
    </lineage>
</organism>
<dbReference type="Proteomes" id="UP001431783">
    <property type="component" value="Unassembled WGS sequence"/>
</dbReference>
<name>A0AAW1UDX6_9CUCU</name>
<feature type="signal peptide" evidence="1">
    <location>
        <begin position="1"/>
        <end position="21"/>
    </location>
</feature>
<keyword evidence="1" id="KW-0732">Signal</keyword>
<accession>A0AAW1UDX6</accession>
<evidence type="ECO:0000256" key="1">
    <source>
        <dbReference type="SAM" id="SignalP"/>
    </source>
</evidence>
<keyword evidence="3" id="KW-1185">Reference proteome</keyword>
<protein>
    <submittedName>
        <fullName evidence="2">Uncharacterized protein</fullName>
    </submittedName>
</protein>
<proteinExistence type="predicted"/>
<evidence type="ECO:0000313" key="3">
    <source>
        <dbReference type="Proteomes" id="UP001431783"/>
    </source>
</evidence>
<feature type="chain" id="PRO_5043878500" evidence="1">
    <location>
        <begin position="22"/>
        <end position="102"/>
    </location>
</feature>
<sequence length="102" mass="12351">MNHIITFWRLALLYLLYRHYRKNWHSYYLRNELVQLDVEDSISNIPNNSKHNVMECSLRIVIQQQDPERYIKCLVLYLIRKSSVSLSFDSLVANFTHDCKKF</sequence>
<comment type="caution">
    <text evidence="2">The sequence shown here is derived from an EMBL/GenBank/DDBJ whole genome shotgun (WGS) entry which is preliminary data.</text>
</comment>
<dbReference type="EMBL" id="JARQZJ010000066">
    <property type="protein sequence ID" value="KAK9880720.1"/>
    <property type="molecule type" value="Genomic_DNA"/>
</dbReference>
<gene>
    <name evidence="2" type="ORF">WA026_013043</name>
</gene>
<reference evidence="2 3" key="1">
    <citation type="submission" date="2023-03" db="EMBL/GenBank/DDBJ databases">
        <title>Genome insight into feeding habits of ladybird beetles.</title>
        <authorList>
            <person name="Li H.-S."/>
            <person name="Huang Y.-H."/>
            <person name="Pang H."/>
        </authorList>
    </citation>
    <scope>NUCLEOTIDE SEQUENCE [LARGE SCALE GENOMIC DNA]</scope>
    <source>
        <strain evidence="2">SYSU_2023b</strain>
        <tissue evidence="2">Whole body</tissue>
    </source>
</reference>
<evidence type="ECO:0000313" key="2">
    <source>
        <dbReference type="EMBL" id="KAK9880720.1"/>
    </source>
</evidence>
<dbReference type="AlphaFoldDB" id="A0AAW1UDX6"/>